<keyword evidence="6" id="KW-0472">Membrane</keyword>
<evidence type="ECO:0000256" key="9">
    <source>
        <dbReference type="SAM" id="SignalP"/>
    </source>
</evidence>
<evidence type="ECO:0000256" key="8">
    <source>
        <dbReference type="ARBA" id="ARBA00023288"/>
    </source>
</evidence>
<dbReference type="InterPro" id="IPR028082">
    <property type="entry name" value="Peripla_BP_I"/>
</dbReference>
<reference evidence="12" key="1">
    <citation type="journal article" date="2024" name="J Bioinform Genom">
        <title>Complete genome sequence of the type strain bacterium Sphaerochaeta associata GLS2t (VKM B-2742)t.</title>
        <authorList>
            <person name="Troshina O.Y."/>
            <person name="Tepeeva A.N."/>
            <person name="Arzamasceva V.O."/>
            <person name="Whitman W.B."/>
            <person name="Varghese N."/>
            <person name="Shapiro N."/>
            <person name="Woyke T."/>
            <person name="Kripides N.C."/>
            <person name="Vasilenko O.V."/>
        </authorList>
    </citation>
    <scope>NUCLEOTIDE SEQUENCE [LARGE SCALE GENOMIC DNA]</scope>
    <source>
        <strain evidence="12">GLS2T</strain>
    </source>
</reference>
<sequence>MKKLTCLFLIACLALFTLTAGGNKESAEVKPAKAPSIGLVLSTGGLGDKNFNDMAYEGLQKAQEALGITFDYVEPKSPSDFLPQNRMFAEAGTYDLIIALGNDQLEALKEIKKDFPNQKISFIDSSAVIEGVRSVSTKWAEQTFLCGVVAGLGTLSTMDKANKENTVGVILGMDFPNLREGVAGFIAGVKYVNPDCDVLQATVGAFNDPGKGKEIALSMYNRGADFIQHIAGASGLGVFNAAKQVNRYAFGVGGNQNHLEPDHIVATSIRNVNDMVYNEVSALVDGSWSAGLQISGMKEGAVGYSTEYSNVTLPESIRTIVEQTRKKIIAGELVLPTSMEALPSWTAANQYK</sequence>
<dbReference type="InterPro" id="IPR003760">
    <property type="entry name" value="PnrA-like"/>
</dbReference>
<feature type="signal peptide" evidence="9">
    <location>
        <begin position="1"/>
        <end position="22"/>
    </location>
</feature>
<dbReference type="Gene3D" id="3.40.50.2300">
    <property type="match status" value="2"/>
</dbReference>
<accession>A0ABY4DB80</accession>
<keyword evidence="12" id="KW-1185">Reference proteome</keyword>
<evidence type="ECO:0000256" key="5">
    <source>
        <dbReference type="ARBA" id="ARBA00022729"/>
    </source>
</evidence>
<gene>
    <name evidence="11" type="ORF">MUG09_01910</name>
</gene>
<name>A0ABY4DB80_9SPIR</name>
<dbReference type="PANTHER" id="PTHR34296:SF2">
    <property type="entry name" value="ABC TRANSPORTER GUANOSINE-BINDING PROTEIN NUPN"/>
    <property type="match status" value="1"/>
</dbReference>
<keyword evidence="4" id="KW-1003">Cell membrane</keyword>
<dbReference type="SUPFAM" id="SSF53822">
    <property type="entry name" value="Periplasmic binding protein-like I"/>
    <property type="match status" value="1"/>
</dbReference>
<feature type="domain" description="ABC transporter substrate-binding protein PnrA-like" evidence="10">
    <location>
        <begin position="40"/>
        <end position="329"/>
    </location>
</feature>
<keyword evidence="7" id="KW-0564">Palmitate</keyword>
<evidence type="ECO:0000256" key="6">
    <source>
        <dbReference type="ARBA" id="ARBA00023136"/>
    </source>
</evidence>
<dbReference type="RefSeq" id="WP_244772949.1">
    <property type="nucleotide sequence ID" value="NZ_CP094929.1"/>
</dbReference>
<feature type="chain" id="PRO_5045306546" evidence="9">
    <location>
        <begin position="23"/>
        <end position="352"/>
    </location>
</feature>
<evidence type="ECO:0000256" key="2">
    <source>
        <dbReference type="ARBA" id="ARBA00008610"/>
    </source>
</evidence>
<evidence type="ECO:0000256" key="7">
    <source>
        <dbReference type="ARBA" id="ARBA00023139"/>
    </source>
</evidence>
<keyword evidence="8" id="KW-0449">Lipoprotein</keyword>
<organism evidence="11 12">
    <name type="scientific">Sphaerochaeta associata</name>
    <dbReference type="NCBI Taxonomy" id="1129264"/>
    <lineage>
        <taxon>Bacteria</taxon>
        <taxon>Pseudomonadati</taxon>
        <taxon>Spirochaetota</taxon>
        <taxon>Spirochaetia</taxon>
        <taxon>Spirochaetales</taxon>
        <taxon>Sphaerochaetaceae</taxon>
        <taxon>Sphaerochaeta</taxon>
    </lineage>
</organism>
<dbReference type="InterPro" id="IPR050957">
    <property type="entry name" value="BMP_lipoprotein"/>
</dbReference>
<dbReference type="EMBL" id="CP094929">
    <property type="protein sequence ID" value="UOM51527.1"/>
    <property type="molecule type" value="Genomic_DNA"/>
</dbReference>
<comment type="subcellular location">
    <subcellularLocation>
        <location evidence="1">Cell membrane</location>
        <topology evidence="1">Lipid-anchor</topology>
    </subcellularLocation>
</comment>
<dbReference type="CDD" id="cd19964">
    <property type="entry name" value="PBP1_BMP-like"/>
    <property type="match status" value="1"/>
</dbReference>
<evidence type="ECO:0000256" key="1">
    <source>
        <dbReference type="ARBA" id="ARBA00004193"/>
    </source>
</evidence>
<evidence type="ECO:0000313" key="11">
    <source>
        <dbReference type="EMBL" id="UOM51527.1"/>
    </source>
</evidence>
<evidence type="ECO:0000256" key="3">
    <source>
        <dbReference type="ARBA" id="ARBA00022448"/>
    </source>
</evidence>
<dbReference type="Proteomes" id="UP000829708">
    <property type="component" value="Chromosome"/>
</dbReference>
<dbReference type="Pfam" id="PF02608">
    <property type="entry name" value="Bmp"/>
    <property type="match status" value="1"/>
</dbReference>
<keyword evidence="5 9" id="KW-0732">Signal</keyword>
<dbReference type="PANTHER" id="PTHR34296">
    <property type="entry name" value="TRANSCRIPTIONAL ACTIVATOR PROTEIN MED"/>
    <property type="match status" value="1"/>
</dbReference>
<evidence type="ECO:0000259" key="10">
    <source>
        <dbReference type="Pfam" id="PF02608"/>
    </source>
</evidence>
<protein>
    <submittedName>
        <fullName evidence="11">BMP family ABC transporter substrate-binding protein</fullName>
    </submittedName>
</protein>
<evidence type="ECO:0000256" key="4">
    <source>
        <dbReference type="ARBA" id="ARBA00022475"/>
    </source>
</evidence>
<evidence type="ECO:0000313" key="12">
    <source>
        <dbReference type="Proteomes" id="UP000829708"/>
    </source>
</evidence>
<proteinExistence type="inferred from homology"/>
<keyword evidence="3" id="KW-0813">Transport</keyword>
<comment type="similarity">
    <text evidence="2">Belongs to the BMP lipoprotein family.</text>
</comment>